<dbReference type="eggNOG" id="COG3668">
    <property type="taxonomic scope" value="Bacteria"/>
</dbReference>
<evidence type="ECO:0000313" key="2">
    <source>
        <dbReference type="EMBL" id="EIM55895.1"/>
    </source>
</evidence>
<proteinExistence type="predicted"/>
<dbReference type="HOGENOM" id="CLU_147162_6_3_9"/>
<accession>I5AQ22</accession>
<reference evidence="2 3" key="1">
    <citation type="submission" date="2010-08" db="EMBL/GenBank/DDBJ databases">
        <authorList>
            <consortium name="US DOE Joint Genome Institute (JGI-PGF)"/>
            <person name="Lucas S."/>
            <person name="Copeland A."/>
            <person name="Lapidus A."/>
            <person name="Cheng J.-F."/>
            <person name="Bruce D."/>
            <person name="Goodwin L."/>
            <person name="Pitluck S."/>
            <person name="Land M.L."/>
            <person name="Hauser L."/>
            <person name="Chang Y.-J."/>
            <person name="Anderson I.J."/>
            <person name="Johnson E."/>
            <person name="Mulhopadhyay B."/>
            <person name="Kyrpides N."/>
            <person name="Woyke T.J."/>
        </authorList>
    </citation>
    <scope>NUCLEOTIDE SEQUENCE [LARGE SCALE GENOMIC DNA]</scope>
    <source>
        <strain evidence="2 3">6</strain>
    </source>
</reference>
<dbReference type="InterPro" id="IPR007712">
    <property type="entry name" value="RelE/ParE_toxin"/>
</dbReference>
<dbReference type="Pfam" id="PF05016">
    <property type="entry name" value="ParE_toxin"/>
    <property type="match status" value="1"/>
</dbReference>
<dbReference type="Gene3D" id="3.30.2310.20">
    <property type="entry name" value="RelE-like"/>
    <property type="match status" value="1"/>
</dbReference>
<dbReference type="EMBL" id="CM001487">
    <property type="protein sequence ID" value="EIM55895.1"/>
    <property type="molecule type" value="Genomic_DNA"/>
</dbReference>
<reference evidence="2 3" key="2">
    <citation type="submission" date="2012-02" db="EMBL/GenBank/DDBJ databases">
        <title>Improved High-Quality Draft sequence of Eubacterium cellulosolvens 6.</title>
        <authorList>
            <consortium name="US DOE Joint Genome Institute"/>
            <person name="Lucas S."/>
            <person name="Han J."/>
            <person name="Lapidus A."/>
            <person name="Cheng J.-F."/>
            <person name="Goodwin L."/>
            <person name="Pitluck S."/>
            <person name="Peters L."/>
            <person name="Mikhailova N."/>
            <person name="Gu W."/>
            <person name="Detter J.C."/>
            <person name="Han C."/>
            <person name="Tapia R."/>
            <person name="Land M."/>
            <person name="Hauser L."/>
            <person name="Kyrpides N."/>
            <person name="Ivanova N."/>
            <person name="Pagani I."/>
            <person name="Johnson E."/>
            <person name="Mukhopadhyay B."/>
            <person name="Anderson I."/>
            <person name="Woyke T."/>
        </authorList>
    </citation>
    <scope>NUCLEOTIDE SEQUENCE [LARGE SCALE GENOMIC DNA]</scope>
    <source>
        <strain evidence="2 3">6</strain>
    </source>
</reference>
<keyword evidence="3" id="KW-1185">Reference proteome</keyword>
<evidence type="ECO:0000313" key="3">
    <source>
        <dbReference type="Proteomes" id="UP000005753"/>
    </source>
</evidence>
<dbReference type="STRING" id="633697.EubceDRAFT1_0017"/>
<name>I5AQ22_EUBC6</name>
<evidence type="ECO:0000256" key="1">
    <source>
        <dbReference type="ARBA" id="ARBA00022649"/>
    </source>
</evidence>
<keyword evidence="1" id="KW-1277">Toxin-antitoxin system</keyword>
<organism evidence="2 3">
    <name type="scientific">Eubacterium cellulosolvens (strain ATCC 43171 / JCM 9499 / 6)</name>
    <name type="common">Cillobacterium cellulosolvens</name>
    <dbReference type="NCBI Taxonomy" id="633697"/>
    <lineage>
        <taxon>Bacteria</taxon>
        <taxon>Bacillati</taxon>
        <taxon>Bacillota</taxon>
        <taxon>Clostridia</taxon>
        <taxon>Eubacteriales</taxon>
        <taxon>Eubacteriaceae</taxon>
        <taxon>Eubacterium</taxon>
    </lineage>
</organism>
<dbReference type="AlphaFoldDB" id="I5AQ22"/>
<dbReference type="InterPro" id="IPR035093">
    <property type="entry name" value="RelE/ParE_toxin_dom_sf"/>
</dbReference>
<sequence length="106" mass="12568">MREYPVKITEKALGDMNGIYEYISVNLQSPENAMGQYNRIADRVLELGFFPEKFRLVDFEPEHSQGLRRMLVDNYSIFYVFKEELVTVTRVLYSASDIEKRLKEDY</sequence>
<protein>
    <submittedName>
        <fullName evidence="2">Plasmid stabilization system protein</fullName>
    </submittedName>
</protein>
<dbReference type="OrthoDB" id="3268478at2"/>
<gene>
    <name evidence="2" type="ORF">EubceDRAFT1_0017</name>
</gene>
<dbReference type="Proteomes" id="UP000005753">
    <property type="component" value="Chromosome"/>
</dbReference>